<accession>A0ACB7UAX6</accession>
<dbReference type="EMBL" id="CM037027">
    <property type="protein sequence ID" value="KAH7657470.1"/>
    <property type="molecule type" value="Genomic_DNA"/>
</dbReference>
<name>A0ACB7UAX6_DIOAL</name>
<keyword evidence="2" id="KW-1185">Reference proteome</keyword>
<evidence type="ECO:0000313" key="2">
    <source>
        <dbReference type="Proteomes" id="UP000827976"/>
    </source>
</evidence>
<proteinExistence type="predicted"/>
<evidence type="ECO:0000313" key="1">
    <source>
        <dbReference type="EMBL" id="KAH7657470.1"/>
    </source>
</evidence>
<reference evidence="2" key="1">
    <citation type="journal article" date="2022" name="Nat. Commun.">
        <title>Chromosome evolution and the genetic basis of agronomically important traits in greater yam.</title>
        <authorList>
            <person name="Bredeson J.V."/>
            <person name="Lyons J.B."/>
            <person name="Oniyinde I.O."/>
            <person name="Okereke N.R."/>
            <person name="Kolade O."/>
            <person name="Nnabue I."/>
            <person name="Nwadili C.O."/>
            <person name="Hribova E."/>
            <person name="Parker M."/>
            <person name="Nwogha J."/>
            <person name="Shu S."/>
            <person name="Carlson J."/>
            <person name="Kariba R."/>
            <person name="Muthemba S."/>
            <person name="Knop K."/>
            <person name="Barton G.J."/>
            <person name="Sherwood A.V."/>
            <person name="Lopez-Montes A."/>
            <person name="Asiedu R."/>
            <person name="Jamnadass R."/>
            <person name="Muchugi A."/>
            <person name="Goodstein D."/>
            <person name="Egesi C.N."/>
            <person name="Featherston J."/>
            <person name="Asfaw A."/>
            <person name="Simpson G.G."/>
            <person name="Dolezel J."/>
            <person name="Hendre P.S."/>
            <person name="Van Deynze A."/>
            <person name="Kumar P.L."/>
            <person name="Obidiegwu J.E."/>
            <person name="Bhattacharjee R."/>
            <person name="Rokhsar D.S."/>
        </authorList>
    </citation>
    <scope>NUCLEOTIDE SEQUENCE [LARGE SCALE GENOMIC DNA]</scope>
    <source>
        <strain evidence="2">cv. TDa95/00328</strain>
    </source>
</reference>
<sequence length="477" mass="53671">MEQQWLPLFTIFLNSPSPENEASLWFQQGLQLHPSPSSFLSLLLSPPSRSPNSIFFLTLPSFVQARILSFFAYDHRRFSPSLLRIIGGNVVRSSGSDFWVLRAARNLLDVLPLDDCESLERSREVEAEECGDVFYSLPHWLCDHAASTTPLLPWLPLSREQFHSSLQVKGRTFRNNAPRNMDFWPESVGNNQDDEIEISSPSLDALGREKAAALKAGILALDSTTKAMHIAGEIRKLCVDYGTNNWSTILSLIEPWKADDETLSVLLSNLSNENDISATSWSAHLLCSFVLPKYLVLNSPASRVLLSVTIGFCKLHPTAAVDAFLFPLTLRKEGINVVLCDVLSRIIRECFHPSHVSAFCQRLVCREEGDDKECICLPCHRDCMSNELVWTESLFVLFQHILNFDVWLTPDTVDKLVSVISEKAGKFSNSLKFGNFLLCFVMKCGNALKVHKDSLEKMVNQTDTFVTKSILSKLRDL</sequence>
<dbReference type="Proteomes" id="UP000827976">
    <property type="component" value="Chromosome 17"/>
</dbReference>
<organism evidence="1 2">
    <name type="scientific">Dioscorea alata</name>
    <name type="common">Purple yam</name>
    <dbReference type="NCBI Taxonomy" id="55571"/>
    <lineage>
        <taxon>Eukaryota</taxon>
        <taxon>Viridiplantae</taxon>
        <taxon>Streptophyta</taxon>
        <taxon>Embryophyta</taxon>
        <taxon>Tracheophyta</taxon>
        <taxon>Spermatophyta</taxon>
        <taxon>Magnoliopsida</taxon>
        <taxon>Liliopsida</taxon>
        <taxon>Dioscoreales</taxon>
        <taxon>Dioscoreaceae</taxon>
        <taxon>Dioscorea</taxon>
    </lineage>
</organism>
<protein>
    <submittedName>
        <fullName evidence="1">Fanconi Anaemia group E protein C-terminal</fullName>
    </submittedName>
</protein>
<comment type="caution">
    <text evidence="1">The sequence shown here is derived from an EMBL/GenBank/DDBJ whole genome shotgun (WGS) entry which is preliminary data.</text>
</comment>
<gene>
    <name evidence="1" type="ORF">IHE45_17G024300</name>
</gene>